<evidence type="ECO:0000256" key="5">
    <source>
        <dbReference type="ARBA" id="ARBA00037046"/>
    </source>
</evidence>
<evidence type="ECO:0000256" key="4">
    <source>
        <dbReference type="ARBA" id="ARBA00022679"/>
    </source>
</evidence>
<dbReference type="InterPro" id="IPR009081">
    <property type="entry name" value="PP-bd_ACP"/>
</dbReference>
<dbReference type="InterPro" id="IPR013154">
    <property type="entry name" value="ADH-like_N"/>
</dbReference>
<keyword evidence="2" id="KW-0596">Phosphopantetheine</keyword>
<feature type="domain" description="PKS/mFAS DH" evidence="9">
    <location>
        <begin position="919"/>
        <end position="1206"/>
    </location>
</feature>
<dbReference type="SMART" id="SM00825">
    <property type="entry name" value="PKS_KS"/>
    <property type="match status" value="1"/>
</dbReference>
<proteinExistence type="predicted"/>
<comment type="cofactor">
    <cofactor evidence="1">
        <name>pantetheine 4'-phosphate</name>
        <dbReference type="ChEBI" id="CHEBI:47942"/>
    </cofactor>
</comment>
<dbReference type="Gene3D" id="3.40.50.720">
    <property type="entry name" value="NAD(P)-binding Rossmann-like Domain"/>
    <property type="match status" value="3"/>
</dbReference>
<dbReference type="InterPro" id="IPR016039">
    <property type="entry name" value="Thiolase-like"/>
</dbReference>
<protein>
    <submittedName>
        <fullName evidence="10">Uncharacterized protein</fullName>
    </submittedName>
</protein>
<dbReference type="InterPro" id="IPR029063">
    <property type="entry name" value="SAM-dependent_MTases_sf"/>
</dbReference>
<reference evidence="11" key="1">
    <citation type="journal article" date="2011" name="Genome Biol.">
        <title>Comparative genomics of the social amoebae Dictyostelium discoideum and Dictyostelium purpureum.</title>
        <authorList>
            <consortium name="US DOE Joint Genome Institute (JGI-PGF)"/>
            <person name="Sucgang R."/>
            <person name="Kuo A."/>
            <person name="Tian X."/>
            <person name="Salerno W."/>
            <person name="Parikh A."/>
            <person name="Feasley C.L."/>
            <person name="Dalin E."/>
            <person name="Tu H."/>
            <person name="Huang E."/>
            <person name="Barry K."/>
            <person name="Lindquist E."/>
            <person name="Shapiro H."/>
            <person name="Bruce D."/>
            <person name="Schmutz J."/>
            <person name="Salamov A."/>
            <person name="Fey P."/>
            <person name="Gaudet P."/>
            <person name="Anjard C."/>
            <person name="Babu M.M."/>
            <person name="Basu S."/>
            <person name="Bushmanova Y."/>
            <person name="van der Wel H."/>
            <person name="Katoh-Kurasawa M."/>
            <person name="Dinh C."/>
            <person name="Coutinho P.M."/>
            <person name="Saito T."/>
            <person name="Elias M."/>
            <person name="Schaap P."/>
            <person name="Kay R.R."/>
            <person name="Henrissat B."/>
            <person name="Eichinger L."/>
            <person name="Rivero F."/>
            <person name="Putnam N.H."/>
            <person name="West C.M."/>
            <person name="Loomis W.F."/>
            <person name="Chisholm R.L."/>
            <person name="Shaulsky G."/>
            <person name="Strassmann J.E."/>
            <person name="Queller D.C."/>
            <person name="Kuspa A."/>
            <person name="Grigoriev I.V."/>
        </authorList>
    </citation>
    <scope>NUCLEOTIDE SEQUENCE [LARGE SCALE GENOMIC DNA]</scope>
    <source>
        <strain evidence="11">QSDP1</strain>
    </source>
</reference>
<accession>F0ZPB4</accession>
<sequence>MLETNSYSNNDVAIVGIGLRLPGNSNRPSELWENLLNGFDGVIETNQRFSDSFHEMNEISNKHAGLVELEEWMNFDPMHFGINPSDAKQLDPQQKLLLKATYEAFEDAGINPISLRSTYTSVYVGASTIDYSSVNTEHFDKIANYNVFNSTLGGMANRISYCFDFHGPSLTVDSACSSSLNACQLGYSSIVNGDCNYSVVCGSNFILSPQISKAFSSIGILGKSGKCNSFDESADGFVRAEGVVVLILKKLSLAISECDQIYAVIRGINSNVDGSLNKDNFIKPSKLAQTNNIIKTFEKSSLTFSDIDFFELHGTGTPIGDPIEVESVSDIFKSVKSKENPLLIGSIKSNIGHLEAASGVASLAKCCLMLKHRQFVKNINFNKPNPNIKFDEWNVKVCKENTPFPNKLVSIAINSFGITGSNVSLLLSEYNDKSIKTKSFKSETKLLIPVSANSKKSLDLIKEELLGNTTLYSNSMSFKDFVYNQIYSKPTELSQRVVFDASEWGDFSITESFSTNSNVSGNIKITDNNQSPIVYVMCGQGPQWNGQATKLYNREATFKESMDKVDSLLSKYYGYSVLSKLRAIKDNDTISINDPTIAQPSIFMLQVSLFELYSKWGIKTSIIVGHSFGEVSAAYCSGMIDLETACFVTYQRSTLQSKTNGSGKMMAIGLNEKQFKDQFSSKYPNIEISCYNSPSSIVISGIESELNEISQTIKEKGLFSVLLGSNSSFHSSKQEIIKNEVLNITKDVKSVKPLIPIFSTVTGELFKDQDSQFNSNYIYDNIRKPVLFQKAIENIFKFIESNNLGNRVQFLELSPNPTLIYYIKEMAPMDSDYFLPDSTSVHQSLNRKTNTDMIDIRATIAQLYCNGCKVNFKYQLSEPTSNDKIQSKKASYVLPHYKWDDDVYFTQGAASVSYRVNGLPLNPLGFKNESSPLISYTSYIDIGEEPFKYLKGHQSKNKTLLAGCVYLDSIMKCFPNQDLSISSLEFKTPFFLVQGMKQILSTNIYQSSKNEYRVVFHFKDDKIDRWVLSAQGRFSITKLNSVPEKVNINSLKEKCSWITLKKPELYEAIKDMVSLNYSGPFQSIEEASFDKTSSLSKIDLSSALKHDELFFNSCILDACFQSLAVIRENKGIVLFEKLQGVQFFSENIPKSVNEREKYKYLYCYSEFVEAIGNSHIAKAICFDQDGSVLINIPFIVFTSTNPVSDGLTLASPTNSIYSIVKQSIDSPLELPSINLLNKFNEIISKPANNIKKAFTTSLYSPIKKKYQDITPAKVTSEATELLISNYFNISEIDGIAKHNIAKSYFEMLKSNVSLIEYGQASPLLAVLNAQDQKTLNTLAKYLIKNPGSVDQASSNLIDSSPEPIIKQNQIIKEIISNSIKPILNQSIVFRILEIGCGIGLLSEIIINQICALIKGNSSSEINIEFTFSDKEINFVQQIKENLHIIIDDKQNFNPSYYDIIILNGVSEIQQDRKSSIDNINKILSGNGYLVIVDTLFKPKTTNKQIEMLEQWISYNCYGSVTTLDEWQKLLVTDLNFKGFIATQSQPYVITTQKPNYIESAEKTISLTGLIASFDQIFIFGPKLDNIDESQEFKSAMDINEEGTDIYRSFTYEDFEKQIAQTPLTEKSVILSCGALNDLNEGNFQETTFDYIKINQHLLKTNSGCKHVLLSRYAQLESINAFASSLIGAFRYFCEFPGLNIYSIDFGADFYEKTLADFRISYNLTNSSKHIQREFIVRDNQVYYERVKQETNLKLKYKSNSYVSNKEDLVARLDAQTLEFKLEAKKSLLDNEIQVKVMAAGINFKDNLVYRGLVQREVTNQKGDYNNPEIGYELSGIVTKVGNKVSKFKVGDQVLGACFCSTSSTVIADQDRFVIKPSNISFTDAASIPLVYITSYYSLFYKGNLDIESGESVLIHSGTGGIGLSLIEILKASGFKSSLFVTVGSKEKEQYLRNTYGNFITGIYSSRDTNFSFEIKKKISEINKTPSILSGNGVDLIINTLPFEFLEANFNTLAQGGRIVDLSINHLNSNDTTDFNKFKYNISYSTVEVMTPASFKKAKPILQTITDMIKEEKLNLIPITEFPVSEIKDAIEYLGKREHIGKVVINYQTIPDLVQFIIEKSNYQFDKNYLLLSPSFQIDNDLFGKTVLITGQRGLSLTILKWIVNNSSKQNDQGVKNIIVFSKSPVRYEFKFAEANSKINNPTIRIFYKQVDISNGQELSNAIDQLYNENPTLDPIETVFHNAFAPVQSEPEEIDLNQLIQSNSAKIIGAYNIQTAMGLKGWLLKKFVLASSIASVLGAHRQCGYVCANTLIDSYSKALRQFGYPIVSINFSAIDQSGFVSRSDSVQALFTSQGLDLISTNIVLGSLDLILQNHDQLNNKIVAKFDHSNISRSFKKHLLSYKLDFYLNSIQSNNSNDNEDLSVREIILSKFSEYLSIDQSKINLDIQMNQYGFTSILAIELKSFIDKTFKPNIVTISQLQQITISQLISTIKNAVEMPNYSTKKRDQPQPVEEPKPIDWIKEATLDPSIILPNQEQIKVYKDSVANGTFDSSTILLTGSTGFLGIYFLSNLIKSDTYKKIYCLTRDKTKESIIQLFKDHQLYKQLTKEQIDKIVVIGGDYSKELFGLSKETYTLLSKEVGVIFNLAYNTSFKSKYSDLYPHLEGVNQCIRFASSIKLKRFVEISTFGVYWGSTLSVLDDYQSPLLVSESMDNIIMNGYFQSKVVCEYRIKEATAKGIPTMIIRLPFLFSNPNTGINKELDIFQILLQTFYIMDCYPLEIQFQSVYTVPVTWAANNLLFLSNCWNQPSPVENLICFNLFGGPIDFGKIVQSLSNDFTWRTLTFVQFIKKLIIFDNFQCKALLSFIQNQDFLKNIIFQSKCSISERLKPLLVSNNSFEGWEVTKEMILTQFEYVFKKKLN</sequence>
<dbReference type="InterPro" id="IPR016036">
    <property type="entry name" value="Malonyl_transacylase_ACP-bd"/>
</dbReference>
<dbReference type="InterPro" id="IPR013968">
    <property type="entry name" value="PKS_KR"/>
</dbReference>
<dbReference type="VEuPathDB" id="AmoebaDB:DICPUDRAFT_88429"/>
<dbReference type="CDD" id="cd05195">
    <property type="entry name" value="enoyl_red"/>
    <property type="match status" value="1"/>
</dbReference>
<feature type="active site" description="Proton acceptor; for dehydratase activity" evidence="6">
    <location>
        <position position="953"/>
    </location>
</feature>
<keyword evidence="4" id="KW-0808">Transferase</keyword>
<dbReference type="InterPro" id="IPR032821">
    <property type="entry name" value="PKS_assoc"/>
</dbReference>
<dbReference type="Pfam" id="PF02801">
    <property type="entry name" value="Ketoacyl-synt_C"/>
    <property type="match status" value="1"/>
</dbReference>
<dbReference type="Pfam" id="PF16197">
    <property type="entry name" value="KAsynt_C_assoc"/>
    <property type="match status" value="1"/>
</dbReference>
<dbReference type="SUPFAM" id="SSF52151">
    <property type="entry name" value="FabD/lysophospholipase-like"/>
    <property type="match status" value="1"/>
</dbReference>
<dbReference type="InterPro" id="IPR020841">
    <property type="entry name" value="PKS_Beta-ketoAc_synthase_dom"/>
</dbReference>
<dbReference type="Gene3D" id="3.40.47.10">
    <property type="match status" value="1"/>
</dbReference>
<dbReference type="SUPFAM" id="SSF53901">
    <property type="entry name" value="Thiolase-like"/>
    <property type="match status" value="1"/>
</dbReference>
<dbReference type="InterPro" id="IPR014043">
    <property type="entry name" value="Acyl_transferase_dom"/>
</dbReference>
<dbReference type="InParanoid" id="F0ZPB4"/>
<dbReference type="GO" id="GO:0016746">
    <property type="term" value="F:acyltransferase activity"/>
    <property type="evidence" value="ECO:0007669"/>
    <property type="project" value="InterPro"/>
</dbReference>
<dbReference type="Gene3D" id="3.10.129.110">
    <property type="entry name" value="Polyketide synthase dehydratase"/>
    <property type="match status" value="1"/>
</dbReference>
<dbReference type="SUPFAM" id="SSF51735">
    <property type="entry name" value="NAD(P)-binding Rossmann-fold domains"/>
    <property type="match status" value="3"/>
</dbReference>
<dbReference type="GO" id="GO:0016491">
    <property type="term" value="F:oxidoreductase activity"/>
    <property type="evidence" value="ECO:0007669"/>
    <property type="project" value="InterPro"/>
</dbReference>
<dbReference type="STRING" id="5786.F0ZPB4"/>
<dbReference type="PROSITE" id="PS50075">
    <property type="entry name" value="CARRIER"/>
    <property type="match status" value="1"/>
</dbReference>
<dbReference type="CDD" id="cd00833">
    <property type="entry name" value="PKS"/>
    <property type="match status" value="1"/>
</dbReference>
<feature type="active site" description="Proton donor; for dehydratase activity" evidence="6">
    <location>
        <position position="1117"/>
    </location>
</feature>
<dbReference type="InterPro" id="IPR049900">
    <property type="entry name" value="PKS_mFAS_DH"/>
</dbReference>
<dbReference type="eggNOG" id="KOG1221">
    <property type="taxonomic scope" value="Eukaryota"/>
</dbReference>
<evidence type="ECO:0000256" key="1">
    <source>
        <dbReference type="ARBA" id="ARBA00001957"/>
    </source>
</evidence>
<feature type="region of interest" description="N-terminal hotdog fold" evidence="6">
    <location>
        <begin position="919"/>
        <end position="1041"/>
    </location>
</feature>
<dbReference type="SUPFAM" id="SSF55048">
    <property type="entry name" value="Probable ACP-binding domain of malonyl-CoA ACP transacylase"/>
    <property type="match status" value="1"/>
</dbReference>
<dbReference type="InterPro" id="IPR014030">
    <property type="entry name" value="Ketoacyl_synth_N"/>
</dbReference>
<name>F0ZPB4_DICPU</name>
<dbReference type="InterPro" id="IPR020843">
    <property type="entry name" value="ER"/>
</dbReference>
<dbReference type="eggNOG" id="KOG1202">
    <property type="taxonomic scope" value="Eukaryota"/>
</dbReference>
<evidence type="ECO:0000259" key="9">
    <source>
        <dbReference type="PROSITE" id="PS52019"/>
    </source>
</evidence>
<dbReference type="InterPro" id="IPR057326">
    <property type="entry name" value="KR_dom"/>
</dbReference>
<dbReference type="Gene3D" id="3.90.180.10">
    <property type="entry name" value="Medium-chain alcohol dehydrogenases, catalytic domain"/>
    <property type="match status" value="1"/>
</dbReference>
<feature type="domain" description="Ketosynthase family 3 (KS3)" evidence="8">
    <location>
        <begin position="9"/>
        <end position="429"/>
    </location>
</feature>
<dbReference type="GO" id="GO:0006633">
    <property type="term" value="P:fatty acid biosynthetic process"/>
    <property type="evidence" value="ECO:0000318"/>
    <property type="project" value="GO_Central"/>
</dbReference>
<dbReference type="OMA" id="FAGAMFH"/>
<dbReference type="SUPFAM" id="SSF47336">
    <property type="entry name" value="ACP-like"/>
    <property type="match status" value="1"/>
</dbReference>
<feature type="domain" description="Carrier" evidence="7">
    <location>
        <begin position="2417"/>
        <end position="2494"/>
    </location>
</feature>
<dbReference type="PANTHER" id="PTHR45681">
    <property type="entry name" value="POLYKETIDE SYNTHASE 44-RELATED"/>
    <property type="match status" value="1"/>
</dbReference>
<dbReference type="Pfam" id="PF07993">
    <property type="entry name" value="NAD_binding_4"/>
    <property type="match status" value="1"/>
</dbReference>
<dbReference type="InterPro" id="IPR016035">
    <property type="entry name" value="Acyl_Trfase/lysoPLipase"/>
</dbReference>
<keyword evidence="11" id="KW-1185">Reference proteome</keyword>
<dbReference type="InterPro" id="IPR011032">
    <property type="entry name" value="GroES-like_sf"/>
</dbReference>
<dbReference type="InterPro" id="IPR001227">
    <property type="entry name" value="Ac_transferase_dom_sf"/>
</dbReference>
<dbReference type="PROSITE" id="PS52004">
    <property type="entry name" value="KS3_2"/>
    <property type="match status" value="1"/>
</dbReference>
<dbReference type="Proteomes" id="UP000001064">
    <property type="component" value="Unassembled WGS sequence"/>
</dbReference>
<evidence type="ECO:0000259" key="8">
    <source>
        <dbReference type="PROSITE" id="PS52004"/>
    </source>
</evidence>
<dbReference type="Pfam" id="PF00109">
    <property type="entry name" value="ketoacyl-synt"/>
    <property type="match status" value="1"/>
</dbReference>
<dbReference type="SMART" id="SM00829">
    <property type="entry name" value="PKS_ER"/>
    <property type="match status" value="1"/>
</dbReference>
<evidence type="ECO:0000256" key="3">
    <source>
        <dbReference type="ARBA" id="ARBA00022553"/>
    </source>
</evidence>
<evidence type="ECO:0000256" key="6">
    <source>
        <dbReference type="PROSITE-ProRule" id="PRU01363"/>
    </source>
</evidence>
<dbReference type="OrthoDB" id="329835at2759"/>
<dbReference type="Pfam" id="PF23297">
    <property type="entry name" value="ACP_SdgA_C"/>
    <property type="match status" value="1"/>
</dbReference>
<feature type="region of interest" description="C-terminal hotdog fold" evidence="6">
    <location>
        <begin position="1056"/>
        <end position="1206"/>
    </location>
</feature>
<dbReference type="SUPFAM" id="SSF50129">
    <property type="entry name" value="GroES-like"/>
    <property type="match status" value="1"/>
</dbReference>
<dbReference type="RefSeq" id="XP_003289256.1">
    <property type="nucleotide sequence ID" value="XM_003289208.1"/>
</dbReference>
<dbReference type="InterPro" id="IPR050444">
    <property type="entry name" value="Polyketide_Synthase"/>
</dbReference>
<dbReference type="EMBL" id="GL871107">
    <property type="protein sequence ID" value="EGC34204.1"/>
    <property type="molecule type" value="Genomic_DNA"/>
</dbReference>
<dbReference type="SMART" id="SM00822">
    <property type="entry name" value="PKS_KR"/>
    <property type="match status" value="1"/>
</dbReference>
<dbReference type="InterPro" id="IPR013120">
    <property type="entry name" value="FAR_NAD-bd"/>
</dbReference>
<dbReference type="Pfam" id="PF08240">
    <property type="entry name" value="ADH_N"/>
    <property type="match status" value="1"/>
</dbReference>
<evidence type="ECO:0000313" key="10">
    <source>
        <dbReference type="EMBL" id="EGC34204.1"/>
    </source>
</evidence>
<dbReference type="PANTHER" id="PTHR45681:SF1">
    <property type="entry name" value="POLYKETIDE SYNTHASE 2-RELATED"/>
    <property type="match status" value="1"/>
</dbReference>
<dbReference type="InterPro" id="IPR014031">
    <property type="entry name" value="Ketoacyl_synth_C"/>
</dbReference>
<dbReference type="InterPro" id="IPR036736">
    <property type="entry name" value="ACP-like_sf"/>
</dbReference>
<dbReference type="Gene3D" id="3.40.366.10">
    <property type="entry name" value="Malonyl-Coenzyme A Acyl Carrier Protein, domain 2"/>
    <property type="match status" value="1"/>
</dbReference>
<comment type="function">
    <text evidence="5">Probable polyketide synthase.</text>
</comment>
<dbReference type="Pfam" id="PF13602">
    <property type="entry name" value="ADH_zinc_N_2"/>
    <property type="match status" value="1"/>
</dbReference>
<dbReference type="InterPro" id="IPR036291">
    <property type="entry name" value="NAD(P)-bd_dom_sf"/>
</dbReference>
<dbReference type="InterPro" id="IPR042104">
    <property type="entry name" value="PKS_dehydratase_sf"/>
</dbReference>
<evidence type="ECO:0000259" key="7">
    <source>
        <dbReference type="PROSITE" id="PS50075"/>
    </source>
</evidence>
<evidence type="ECO:0000256" key="2">
    <source>
        <dbReference type="ARBA" id="ARBA00022450"/>
    </source>
</evidence>
<dbReference type="PROSITE" id="PS52019">
    <property type="entry name" value="PKS_MFAS_DH"/>
    <property type="match status" value="1"/>
</dbReference>
<keyword evidence="3" id="KW-0597">Phosphoprotein</keyword>
<organism evidence="10 11">
    <name type="scientific">Dictyostelium purpureum</name>
    <name type="common">Slime mold</name>
    <dbReference type="NCBI Taxonomy" id="5786"/>
    <lineage>
        <taxon>Eukaryota</taxon>
        <taxon>Amoebozoa</taxon>
        <taxon>Evosea</taxon>
        <taxon>Eumycetozoa</taxon>
        <taxon>Dictyostelia</taxon>
        <taxon>Dictyosteliales</taxon>
        <taxon>Dictyosteliaceae</taxon>
        <taxon>Dictyostelium</taxon>
    </lineage>
</organism>
<gene>
    <name evidence="10" type="ORF">DICPUDRAFT_88429</name>
</gene>
<dbReference type="Pfam" id="PF08659">
    <property type="entry name" value="KR"/>
    <property type="match status" value="1"/>
</dbReference>
<evidence type="ECO:0000313" key="11">
    <source>
        <dbReference type="Proteomes" id="UP000001064"/>
    </source>
</evidence>
<dbReference type="Gene3D" id="3.40.50.150">
    <property type="entry name" value="Vaccinia Virus protein VP39"/>
    <property type="match status" value="1"/>
</dbReference>
<dbReference type="SUPFAM" id="SSF53335">
    <property type="entry name" value="S-adenosyl-L-methionine-dependent methyltransferases"/>
    <property type="match status" value="1"/>
</dbReference>
<dbReference type="Pfam" id="PF00698">
    <property type="entry name" value="Acyl_transf_1"/>
    <property type="match status" value="1"/>
</dbReference>
<dbReference type="SMART" id="SM00827">
    <property type="entry name" value="PKS_AT"/>
    <property type="match status" value="1"/>
</dbReference>
<dbReference type="GeneID" id="10502152"/>
<dbReference type="KEGG" id="dpp:DICPUDRAFT_88429"/>
<dbReference type="CDD" id="cd02440">
    <property type="entry name" value="AdoMet_MTases"/>
    <property type="match status" value="1"/>
</dbReference>